<feature type="transmembrane region" description="Helical" evidence="1">
    <location>
        <begin position="5"/>
        <end position="24"/>
    </location>
</feature>
<reference evidence="2 3" key="1">
    <citation type="submission" date="2019-01" db="EMBL/GenBank/DDBJ databases">
        <title>Weissella sp. nov., a novel lactic acid bacterium isolated from animal feces.</title>
        <authorList>
            <person name="Wang L.-T."/>
        </authorList>
    </citation>
    <scope>NUCLEOTIDE SEQUENCE [LARGE SCALE GENOMIC DNA]</scope>
    <source>
        <strain evidence="2 3">8H-2</strain>
    </source>
</reference>
<dbReference type="RefSeq" id="WP_148623174.1">
    <property type="nucleotide sequence ID" value="NZ_SDGZ01000020.1"/>
</dbReference>
<keyword evidence="1" id="KW-0472">Membrane</keyword>
<evidence type="ECO:0000313" key="2">
    <source>
        <dbReference type="EMBL" id="TYC48428.1"/>
    </source>
</evidence>
<feature type="transmembrane region" description="Helical" evidence="1">
    <location>
        <begin position="52"/>
        <end position="71"/>
    </location>
</feature>
<accession>A0A6C2C3E5</accession>
<feature type="transmembrane region" description="Helical" evidence="1">
    <location>
        <begin position="30"/>
        <end position="47"/>
    </location>
</feature>
<keyword evidence="3" id="KW-1185">Reference proteome</keyword>
<comment type="caution">
    <text evidence="2">The sequence shown here is derived from an EMBL/GenBank/DDBJ whole genome shotgun (WGS) entry which is preliminary data.</text>
</comment>
<keyword evidence="1" id="KW-1133">Transmembrane helix</keyword>
<dbReference type="Proteomes" id="UP000371977">
    <property type="component" value="Unassembled WGS sequence"/>
</dbReference>
<organism evidence="2 3">
    <name type="scientific">Weissella muntiaci</name>
    <dbReference type="NCBI Taxonomy" id="2508881"/>
    <lineage>
        <taxon>Bacteria</taxon>
        <taxon>Bacillati</taxon>
        <taxon>Bacillota</taxon>
        <taxon>Bacilli</taxon>
        <taxon>Lactobacillales</taxon>
        <taxon>Lactobacillaceae</taxon>
        <taxon>Weissella</taxon>
    </lineage>
</organism>
<name>A0A6C2C3E5_9LACO</name>
<proteinExistence type="predicted"/>
<dbReference type="EMBL" id="SDGZ01000020">
    <property type="protein sequence ID" value="TYC48428.1"/>
    <property type="molecule type" value="Genomic_DNA"/>
</dbReference>
<sequence length="76" mass="8991">MKKRMLIDVFVVLLFLIVMIINLFGNYDYLFDWVYLLILILATFLAIRDSEIVYWIVAIAVVVIMAFRILVPYCLN</sequence>
<dbReference type="AlphaFoldDB" id="A0A6C2C3E5"/>
<evidence type="ECO:0000256" key="1">
    <source>
        <dbReference type="SAM" id="Phobius"/>
    </source>
</evidence>
<protein>
    <submittedName>
        <fullName evidence="2">Uncharacterized protein</fullName>
    </submittedName>
</protein>
<evidence type="ECO:0000313" key="3">
    <source>
        <dbReference type="Proteomes" id="UP000371977"/>
    </source>
</evidence>
<gene>
    <name evidence="2" type="ORF">ESZ50_08690</name>
</gene>
<keyword evidence="1" id="KW-0812">Transmembrane</keyword>